<evidence type="ECO:0000313" key="1">
    <source>
        <dbReference type="EMBL" id="KAJ2796002.1"/>
    </source>
</evidence>
<protein>
    <submittedName>
        <fullName evidence="1">Uncharacterized protein</fullName>
    </submittedName>
</protein>
<gene>
    <name evidence="1" type="ORF">H4R21_004884</name>
</gene>
<name>A0ACC1KVR9_9FUNG</name>
<feature type="non-terminal residue" evidence="1">
    <location>
        <position position="1"/>
    </location>
</feature>
<feature type="non-terminal residue" evidence="1">
    <location>
        <position position="149"/>
    </location>
</feature>
<organism evidence="1 2">
    <name type="scientific">Coemansia helicoidea</name>
    <dbReference type="NCBI Taxonomy" id="1286919"/>
    <lineage>
        <taxon>Eukaryota</taxon>
        <taxon>Fungi</taxon>
        <taxon>Fungi incertae sedis</taxon>
        <taxon>Zoopagomycota</taxon>
        <taxon>Kickxellomycotina</taxon>
        <taxon>Kickxellomycetes</taxon>
        <taxon>Kickxellales</taxon>
        <taxon>Kickxellaceae</taxon>
        <taxon>Coemansia</taxon>
    </lineage>
</organism>
<proteinExistence type="predicted"/>
<comment type="caution">
    <text evidence="1">The sequence shown here is derived from an EMBL/GenBank/DDBJ whole genome shotgun (WGS) entry which is preliminary data.</text>
</comment>
<evidence type="ECO:0000313" key="2">
    <source>
        <dbReference type="Proteomes" id="UP001140087"/>
    </source>
</evidence>
<keyword evidence="2" id="KW-1185">Reference proteome</keyword>
<dbReference type="EMBL" id="JANBUN010001997">
    <property type="protein sequence ID" value="KAJ2796002.1"/>
    <property type="molecule type" value="Genomic_DNA"/>
</dbReference>
<sequence>YYPHPGRGTKENSRRRRYPPHQGRRDRGHGGYHEPHGFHGKARQGVRGCRQAVERGKRGACQGQGLRRRSAQQGGKGQASAGAALCVWRHPASAGCRHDHEARLQRRNREQERVHSQQPREARAVAGAGHDPLQECQVPRRDHRGPRLV</sequence>
<reference evidence="1" key="1">
    <citation type="submission" date="2022-07" db="EMBL/GenBank/DDBJ databases">
        <title>Phylogenomic reconstructions and comparative analyses of Kickxellomycotina fungi.</title>
        <authorList>
            <person name="Reynolds N.K."/>
            <person name="Stajich J.E."/>
            <person name="Barry K."/>
            <person name="Grigoriev I.V."/>
            <person name="Crous P."/>
            <person name="Smith M.E."/>
        </authorList>
    </citation>
    <scope>NUCLEOTIDE SEQUENCE</scope>
    <source>
        <strain evidence="1">BCRC 34780</strain>
    </source>
</reference>
<dbReference type="Proteomes" id="UP001140087">
    <property type="component" value="Unassembled WGS sequence"/>
</dbReference>
<accession>A0ACC1KVR9</accession>